<proteinExistence type="predicted"/>
<dbReference type="Proteomes" id="UP001181693">
    <property type="component" value="Unassembled WGS sequence"/>
</dbReference>
<dbReference type="EMBL" id="DYDO01000004">
    <property type="protein sequence ID" value="DBA26997.1"/>
    <property type="molecule type" value="Genomic_DNA"/>
</dbReference>
<evidence type="ECO:0000313" key="2">
    <source>
        <dbReference type="Proteomes" id="UP001181693"/>
    </source>
</evidence>
<evidence type="ECO:0000313" key="1">
    <source>
        <dbReference type="EMBL" id="DBA26997.1"/>
    </source>
</evidence>
<comment type="caution">
    <text evidence="1">The sequence shown here is derived from an EMBL/GenBank/DDBJ whole genome shotgun (WGS) entry which is preliminary data.</text>
</comment>
<reference evidence="1" key="1">
    <citation type="thesis" date="2020" institute="ProQuest LLC" country="789 East Eisenhower Parkway, Ann Arbor, MI, USA">
        <title>Comparative Genomics and Chromosome Evolution.</title>
        <authorList>
            <person name="Mudd A.B."/>
        </authorList>
    </citation>
    <scope>NUCLEOTIDE SEQUENCE</scope>
    <source>
        <strain evidence="1">1538</strain>
        <tissue evidence="1">Blood</tissue>
    </source>
</reference>
<keyword evidence="2" id="KW-1185">Reference proteome</keyword>
<dbReference type="Gene3D" id="1.10.510.10">
    <property type="entry name" value="Transferase(Phosphotransferase) domain 1"/>
    <property type="match status" value="1"/>
</dbReference>
<organism evidence="1 2">
    <name type="scientific">Pyxicephalus adspersus</name>
    <name type="common">African bullfrog</name>
    <dbReference type="NCBI Taxonomy" id="30357"/>
    <lineage>
        <taxon>Eukaryota</taxon>
        <taxon>Metazoa</taxon>
        <taxon>Chordata</taxon>
        <taxon>Craniata</taxon>
        <taxon>Vertebrata</taxon>
        <taxon>Euteleostomi</taxon>
        <taxon>Amphibia</taxon>
        <taxon>Batrachia</taxon>
        <taxon>Anura</taxon>
        <taxon>Neobatrachia</taxon>
        <taxon>Ranoidea</taxon>
        <taxon>Pyxicephalidae</taxon>
        <taxon>Pyxicephalinae</taxon>
        <taxon>Pyxicephalus</taxon>
    </lineage>
</organism>
<sequence length="88" mass="10376">MLFGSYMKVREECGAWKTEGSFRRLPNGELWVELFQTLLNITDCHSLSPLQALREKLTKTFQNMYANKIKSLRNRLVILLLENKTSRR</sequence>
<accession>A0AAV3AK60</accession>
<dbReference type="AlphaFoldDB" id="A0AAV3AK60"/>
<protein>
    <submittedName>
        <fullName evidence="1">Uncharacterized protein</fullName>
    </submittedName>
</protein>
<gene>
    <name evidence="1" type="ORF">GDO54_011181</name>
</gene>
<name>A0AAV3AK60_PYXAD</name>